<dbReference type="InterPro" id="IPR007197">
    <property type="entry name" value="rSAM"/>
</dbReference>
<dbReference type="InterPro" id="IPR058240">
    <property type="entry name" value="rSAM_sf"/>
</dbReference>
<dbReference type="Pfam" id="PF04055">
    <property type="entry name" value="Radical_SAM"/>
    <property type="match status" value="1"/>
</dbReference>
<dbReference type="NCBIfam" id="TIGR04072">
    <property type="entry name" value="rSAM_ladder_B12"/>
    <property type="match status" value="1"/>
</dbReference>
<evidence type="ECO:0000256" key="4">
    <source>
        <dbReference type="ARBA" id="ARBA00023004"/>
    </source>
</evidence>
<proteinExistence type="predicted"/>
<reference evidence="8 9" key="1">
    <citation type="submission" date="2014-09" db="EMBL/GenBank/DDBJ databases">
        <title>Complete genome sequence of Endomicrobium proavitum.</title>
        <authorList>
            <person name="Zheng H."/>
        </authorList>
    </citation>
    <scope>NUCLEOTIDE SEQUENCE [LARGE SCALE GENOMIC DNA]</scope>
    <source>
        <strain evidence="8 9">Rsa215</strain>
    </source>
</reference>
<keyword evidence="2" id="KW-0949">S-adenosyl-L-methionine</keyword>
<evidence type="ECO:0000256" key="1">
    <source>
        <dbReference type="ARBA" id="ARBA00001966"/>
    </source>
</evidence>
<evidence type="ECO:0000256" key="2">
    <source>
        <dbReference type="ARBA" id="ARBA00022691"/>
    </source>
</evidence>
<dbReference type="SFLD" id="SFLDG01123">
    <property type="entry name" value="methyltransferase_(Class_B)"/>
    <property type="match status" value="1"/>
</dbReference>
<comment type="cofactor">
    <cofactor evidence="1">
        <name>[4Fe-4S] cluster</name>
        <dbReference type="ChEBI" id="CHEBI:49883"/>
    </cofactor>
</comment>
<dbReference type="EMBL" id="CP009498">
    <property type="protein sequence ID" value="AKL98318.1"/>
    <property type="molecule type" value="Genomic_DNA"/>
</dbReference>
<dbReference type="Gene3D" id="3.80.30.20">
    <property type="entry name" value="tm_1862 like domain"/>
    <property type="match status" value="1"/>
</dbReference>
<dbReference type="InterPro" id="IPR036724">
    <property type="entry name" value="Cobalamin-bd_sf"/>
</dbReference>
<dbReference type="GO" id="GO:0005829">
    <property type="term" value="C:cytosol"/>
    <property type="evidence" value="ECO:0007669"/>
    <property type="project" value="TreeGrafter"/>
</dbReference>
<evidence type="ECO:0000259" key="7">
    <source>
        <dbReference type="PROSITE" id="PS51918"/>
    </source>
</evidence>
<dbReference type="SFLD" id="SFLDS00029">
    <property type="entry name" value="Radical_SAM"/>
    <property type="match status" value="1"/>
</dbReference>
<dbReference type="AlphaFoldDB" id="A0A0G3WJ13"/>
<name>A0A0G3WJ13_9BACT</name>
<protein>
    <submittedName>
        <fullName evidence="8">Radical SAM domain protein</fullName>
    </submittedName>
</protein>
<dbReference type="KEGG" id="epo:Epro_0939"/>
<evidence type="ECO:0000259" key="6">
    <source>
        <dbReference type="PROSITE" id="PS51332"/>
    </source>
</evidence>
<gene>
    <name evidence="8" type="ORF">Epro_0939</name>
</gene>
<dbReference type="PANTHER" id="PTHR43409:SF16">
    <property type="entry name" value="SLR0320 PROTEIN"/>
    <property type="match status" value="1"/>
</dbReference>
<dbReference type="PROSITE" id="PS51332">
    <property type="entry name" value="B12_BINDING"/>
    <property type="match status" value="1"/>
</dbReference>
<evidence type="ECO:0000313" key="9">
    <source>
        <dbReference type="Proteomes" id="UP000035337"/>
    </source>
</evidence>
<dbReference type="Pfam" id="PF02310">
    <property type="entry name" value="B12-binding"/>
    <property type="match status" value="1"/>
</dbReference>
<evidence type="ECO:0000313" key="8">
    <source>
        <dbReference type="EMBL" id="AKL98318.1"/>
    </source>
</evidence>
<keyword evidence="5" id="KW-0411">Iron-sulfur</keyword>
<accession>A0A0G3WJ13</accession>
<keyword evidence="9" id="KW-1185">Reference proteome</keyword>
<feature type="domain" description="B12-binding" evidence="6">
    <location>
        <begin position="12"/>
        <end position="157"/>
    </location>
</feature>
<dbReference type="InterPro" id="IPR051198">
    <property type="entry name" value="BchE-like"/>
</dbReference>
<dbReference type="InterPro" id="IPR023969">
    <property type="entry name" value="CHP04072_B12-bd/rSAM"/>
</dbReference>
<dbReference type="GO" id="GO:0046872">
    <property type="term" value="F:metal ion binding"/>
    <property type="evidence" value="ECO:0007669"/>
    <property type="project" value="UniProtKB-KW"/>
</dbReference>
<feature type="domain" description="Radical SAM core" evidence="7">
    <location>
        <begin position="183"/>
        <end position="400"/>
    </location>
</feature>
<dbReference type="GO" id="GO:0051539">
    <property type="term" value="F:4 iron, 4 sulfur cluster binding"/>
    <property type="evidence" value="ECO:0007669"/>
    <property type="project" value="UniProtKB-KW"/>
</dbReference>
<keyword evidence="3" id="KW-0479">Metal-binding</keyword>
<dbReference type="SUPFAM" id="SSF102114">
    <property type="entry name" value="Radical SAM enzymes"/>
    <property type="match status" value="1"/>
</dbReference>
<dbReference type="InterPro" id="IPR006158">
    <property type="entry name" value="Cobalamin-bd"/>
</dbReference>
<dbReference type="InterPro" id="IPR006638">
    <property type="entry name" value="Elp3/MiaA/NifB-like_rSAM"/>
</dbReference>
<dbReference type="PANTHER" id="PTHR43409">
    <property type="entry name" value="ANAEROBIC MAGNESIUM-PROTOPORPHYRIN IX MONOMETHYL ESTER CYCLASE-RELATED"/>
    <property type="match status" value="1"/>
</dbReference>
<dbReference type="GO" id="GO:0031419">
    <property type="term" value="F:cobalamin binding"/>
    <property type="evidence" value="ECO:0007669"/>
    <property type="project" value="InterPro"/>
</dbReference>
<dbReference type="Proteomes" id="UP000035337">
    <property type="component" value="Chromosome"/>
</dbReference>
<keyword evidence="4" id="KW-0408">Iron</keyword>
<dbReference type="GO" id="GO:0003824">
    <property type="term" value="F:catalytic activity"/>
    <property type="evidence" value="ECO:0007669"/>
    <property type="project" value="InterPro"/>
</dbReference>
<dbReference type="STRING" id="1408281.Epro_0939"/>
<evidence type="ECO:0000256" key="3">
    <source>
        <dbReference type="ARBA" id="ARBA00022723"/>
    </source>
</evidence>
<dbReference type="InterPro" id="IPR023404">
    <property type="entry name" value="rSAM_horseshoe"/>
</dbReference>
<organism evidence="8 9">
    <name type="scientific">Endomicrobium proavitum</name>
    <dbReference type="NCBI Taxonomy" id="1408281"/>
    <lineage>
        <taxon>Bacteria</taxon>
        <taxon>Pseudomonadati</taxon>
        <taxon>Elusimicrobiota</taxon>
        <taxon>Endomicrobiia</taxon>
        <taxon>Endomicrobiales</taxon>
        <taxon>Endomicrobiaceae</taxon>
        <taxon>Endomicrobium</taxon>
    </lineage>
</organism>
<dbReference type="Gene3D" id="3.40.50.280">
    <property type="entry name" value="Cobalamin-binding domain"/>
    <property type="match status" value="1"/>
</dbReference>
<evidence type="ECO:0000256" key="5">
    <source>
        <dbReference type="ARBA" id="ARBA00023014"/>
    </source>
</evidence>
<dbReference type="PROSITE" id="PS51918">
    <property type="entry name" value="RADICAL_SAM"/>
    <property type="match status" value="1"/>
</dbReference>
<dbReference type="SUPFAM" id="SSF52242">
    <property type="entry name" value="Cobalamin (vitamin B12)-binding domain"/>
    <property type="match status" value="1"/>
</dbReference>
<dbReference type="SFLD" id="SFLDG01082">
    <property type="entry name" value="B12-binding_domain_containing"/>
    <property type="match status" value="1"/>
</dbReference>
<dbReference type="SMART" id="SM00729">
    <property type="entry name" value="Elp3"/>
    <property type="match status" value="1"/>
</dbReference>
<dbReference type="InterPro" id="IPR034466">
    <property type="entry name" value="Methyltransferase_Class_B"/>
</dbReference>
<sequence>MRELEKRSNLIMAKILLISANTYVYPYPVYPIGMAAISAALKKNNHTVLQYDCLFPNKSLRETIAEFNPNIVGISVRNIDNEDYLAADNHWSCDVVKNLIREIKSVNNIPVFLGGAGFSVVAEKFLDYANADFGIVGAGEKSVQVLVSNILSGENIKENIFSSQGFDSALEPDIDKNLLQKYMRSGGLLGVLTKRGCAYKCGYCSYPSIDGRKFAAFEVKTIVGYIKKLQQEMGVNEIFFTDSVFNDSCGYACDLCREIISQNVKIKFAAYFNPANVSFEDLKLFKEAGLFAVELGTDAACDTTLNALKKTFKFDDVLKFQSMCDDLRLPCSHFIIFGGPDETYGTIQESLDNIKKINNGVVMVFSGVRVHYNTEIYNRALKEGKLTKDTNLLKPYYYFSDKINISKMNDMILQSFKGNRKRIFPPEKGEEMMRTLRGFGYKGLLWDTLIKF</sequence>